<keyword evidence="2" id="KW-1185">Reference proteome</keyword>
<dbReference type="GO" id="GO:0006508">
    <property type="term" value="P:proteolysis"/>
    <property type="evidence" value="ECO:0007669"/>
    <property type="project" value="UniProtKB-KW"/>
</dbReference>
<dbReference type="EMBL" id="JAABOQ010000002">
    <property type="protein sequence ID" value="NER16680.1"/>
    <property type="molecule type" value="Genomic_DNA"/>
</dbReference>
<sequence length="909" mass="106619">MISINQEIDYKNTSQDTLNAIYLNDWPNSYSSPDTPLTQYMGEEFDRSLHLSKKRDKGFTKIIGLSDNTFRFLDWERPEEQPDIIRVQLKSPIYPGATYKLRLTYEVKVPHDKFTRYGVDNDDHYKLQFWYISATTYANKKWATYSNKNLDDMFLLPSSYNINFKVPKPYQLITDLDVDQRIDEANNTVYTLSGYNRIQIPLFFNKDFSFNIFNTTDVSIITDLKDRGVTMERKNVLMQRVVDFMNTRLGDYPFKKVLISEVYYRKNPVYGLNQLPTFISPFPNDFLYEIKLLKAALGKYIDNTLGVDPRKEKWVTDALQYYLLMQYLNENYPDEKVLGKLSQIWGVRSYKLAQMKFNEAYPLLYMFMARKNLDQPLTTSKDSLIKFNYQIGNKYKSGLGLIYLDDYLNNSQVDTFIKKVYTDYQSKSITGADFEKELTAIATKDIQWYFDEYVATRKKIDYKIKNIKKRGDSLDVLIKNKTGSKAPISLFSLRKDSVINKYWFKDIDGKEVVTIPNEEATKLVLNYDKTVPELNKRDNWKSLGGLFSNNKKLSFKFFKDAEDPDKTQIFYVPEIAFNVYDGLSPGMRFYNKPFLTRPFVYDIVPTYSTKEKALIGRAKLQYNQYLQEGDLFKIDYRFNVRRFHYAPSLFFTSITPSVSFNFRTDDFRNNKREAIFFRFVNILRDRDASELSLEADPDYSVFNARFIQSSPGAINFKSWFADFQVASQFSKVSFNYEYRRLFTNNRQVTLRLFAGKFLYNDSQAASGDFFSFALDRPTDYLFDFDYLGRSESSGLVSQQFIAAEGGFKSKLEPRFANDWIATVNAGINLWSWIEVYGDVGFVKNKSLPTQFVYDSGIRLNLVPDYFEIYLPVYSKLGWEIGQSSYPERIRFVITLSPRAFTGLFTRKWF</sequence>
<dbReference type="InterPro" id="IPR027268">
    <property type="entry name" value="Peptidase_M4/M1_CTD_sf"/>
</dbReference>
<name>A0A6M0CS06_9FLAO</name>
<dbReference type="GO" id="GO:0008237">
    <property type="term" value="F:metallopeptidase activity"/>
    <property type="evidence" value="ECO:0007669"/>
    <property type="project" value="UniProtKB-KW"/>
</dbReference>
<comment type="caution">
    <text evidence="1">The sequence shown here is derived from an EMBL/GenBank/DDBJ whole genome shotgun (WGS) entry which is preliminary data.</text>
</comment>
<dbReference type="Gene3D" id="1.10.390.10">
    <property type="entry name" value="Neutral Protease Domain 2"/>
    <property type="match status" value="1"/>
</dbReference>
<reference evidence="1 2" key="1">
    <citation type="submission" date="2020-01" db="EMBL/GenBank/DDBJ databases">
        <title>Spongiivirga citrea KCTC 32990T.</title>
        <authorList>
            <person name="Wang G."/>
        </authorList>
    </citation>
    <scope>NUCLEOTIDE SEQUENCE [LARGE SCALE GENOMIC DNA]</scope>
    <source>
        <strain evidence="1 2">KCTC 32990</strain>
    </source>
</reference>
<keyword evidence="1" id="KW-0482">Metalloprotease</keyword>
<protein>
    <submittedName>
        <fullName evidence="1">Metalloprotease</fullName>
    </submittedName>
</protein>
<gene>
    <name evidence="1" type="ORF">GWK10_05625</name>
</gene>
<keyword evidence="1" id="KW-0645">Protease</keyword>
<dbReference type="AlphaFoldDB" id="A0A6M0CS06"/>
<organism evidence="1 2">
    <name type="scientific">Spongiivirga citrea</name>
    <dbReference type="NCBI Taxonomy" id="1481457"/>
    <lineage>
        <taxon>Bacteria</taxon>
        <taxon>Pseudomonadati</taxon>
        <taxon>Bacteroidota</taxon>
        <taxon>Flavobacteriia</taxon>
        <taxon>Flavobacteriales</taxon>
        <taxon>Flavobacteriaceae</taxon>
        <taxon>Spongiivirga</taxon>
    </lineage>
</organism>
<evidence type="ECO:0000313" key="1">
    <source>
        <dbReference type="EMBL" id="NER16680.1"/>
    </source>
</evidence>
<dbReference type="Proteomes" id="UP000474296">
    <property type="component" value="Unassembled WGS sequence"/>
</dbReference>
<accession>A0A6M0CS06</accession>
<proteinExistence type="predicted"/>
<evidence type="ECO:0000313" key="2">
    <source>
        <dbReference type="Proteomes" id="UP000474296"/>
    </source>
</evidence>
<keyword evidence="1" id="KW-0378">Hydrolase</keyword>